<dbReference type="InterPro" id="IPR051217">
    <property type="entry name" value="Insect_Cuticle_Struc_Prot"/>
</dbReference>
<evidence type="ECO:0000256" key="1">
    <source>
        <dbReference type="ARBA" id="ARBA00022460"/>
    </source>
</evidence>
<feature type="signal peptide" evidence="3">
    <location>
        <begin position="1"/>
        <end position="19"/>
    </location>
</feature>
<dbReference type="AlphaFoldDB" id="A0A2S1ZSB4"/>
<keyword evidence="3" id="KW-0732">Signal</keyword>
<evidence type="ECO:0000256" key="2">
    <source>
        <dbReference type="PROSITE-ProRule" id="PRU00497"/>
    </source>
</evidence>
<evidence type="ECO:0000313" key="4">
    <source>
        <dbReference type="EMBL" id="AWK28347.1"/>
    </source>
</evidence>
<dbReference type="GO" id="GO:0031012">
    <property type="term" value="C:extracellular matrix"/>
    <property type="evidence" value="ECO:0007669"/>
    <property type="project" value="TreeGrafter"/>
</dbReference>
<dbReference type="PANTHER" id="PTHR12236">
    <property type="entry name" value="STRUCTURAL CONTITUENT OF CUTICLE"/>
    <property type="match status" value="1"/>
</dbReference>
<reference evidence="4" key="2">
    <citation type="journal article" date="2018" name="Proc. Natl. Acad. Sci. U.S.A.">
        <title>A comprehensive omics analysis and functional survey of cuticular proteins in the brown planthopper.</title>
        <authorList>
            <person name="Pan P.L."/>
            <person name="Ye Y.X."/>
            <person name="Lou Y.H."/>
            <person name="Lu J.B."/>
            <person name="Cheng C."/>
            <person name="Shen Y."/>
            <person name="Moussian B."/>
            <person name="Zhang C.X."/>
        </authorList>
    </citation>
    <scope>NUCLEOTIDE SEQUENCE</scope>
    <source>
        <strain evidence="4">NlugCpr51</strain>
    </source>
</reference>
<reference evidence="4" key="1">
    <citation type="submission" date="2017-09" db="EMBL/GenBank/DDBJ databases">
        <authorList>
            <person name="Ehlers B."/>
            <person name="Leendertz F.H."/>
        </authorList>
    </citation>
    <scope>NUCLEOTIDE SEQUENCE</scope>
    <source>
        <strain evidence="4">NlugCpr51</strain>
    </source>
</reference>
<sequence length="163" mass="17211">MAFIQTTVVVLALAVLGHAQYLSAPLAEPSRDYAFGYQVADPITGDVKSQSEVKQAGVVQGEYSFIQPDGSLRQVTYAAAPGTGFNAVVKTIPGAAPPNEPIVKAAVAPAAYPAIARAAYPAAAYPAAAYPYTTAAYPYHHGAYPYAYSAYPYAAYPGYNRFY</sequence>
<name>A0A2S1ZSB4_NILLU</name>
<feature type="chain" id="PRO_5015701953" evidence="3">
    <location>
        <begin position="20"/>
        <end position="163"/>
    </location>
</feature>
<dbReference type="GO" id="GO:0042302">
    <property type="term" value="F:structural constituent of cuticle"/>
    <property type="evidence" value="ECO:0007669"/>
    <property type="project" value="UniProtKB-UniRule"/>
</dbReference>
<dbReference type="EMBL" id="MF942824">
    <property type="protein sequence ID" value="AWK28347.1"/>
    <property type="molecule type" value="mRNA"/>
</dbReference>
<dbReference type="PRINTS" id="PR00947">
    <property type="entry name" value="CUTICLE"/>
</dbReference>
<dbReference type="GO" id="GO:0005615">
    <property type="term" value="C:extracellular space"/>
    <property type="evidence" value="ECO:0007669"/>
    <property type="project" value="TreeGrafter"/>
</dbReference>
<dbReference type="InterPro" id="IPR000618">
    <property type="entry name" value="Insect_cuticle"/>
</dbReference>
<organism evidence="4">
    <name type="scientific">Nilaparvata lugens</name>
    <name type="common">Brown planthopper</name>
    <dbReference type="NCBI Taxonomy" id="108931"/>
    <lineage>
        <taxon>Eukaryota</taxon>
        <taxon>Metazoa</taxon>
        <taxon>Ecdysozoa</taxon>
        <taxon>Arthropoda</taxon>
        <taxon>Hexapoda</taxon>
        <taxon>Insecta</taxon>
        <taxon>Pterygota</taxon>
        <taxon>Neoptera</taxon>
        <taxon>Paraneoptera</taxon>
        <taxon>Hemiptera</taxon>
        <taxon>Auchenorrhyncha</taxon>
        <taxon>Fulgoroidea</taxon>
        <taxon>Delphacidae</taxon>
        <taxon>Delphacinae</taxon>
        <taxon>Nilaparvata</taxon>
    </lineage>
</organism>
<keyword evidence="1 2" id="KW-0193">Cuticle</keyword>
<dbReference type="Pfam" id="PF00379">
    <property type="entry name" value="Chitin_bind_4"/>
    <property type="match status" value="1"/>
</dbReference>
<dbReference type="PANTHER" id="PTHR12236:SF95">
    <property type="entry name" value="CUTICULAR PROTEIN 76BD, ISOFORM C-RELATED"/>
    <property type="match status" value="1"/>
</dbReference>
<dbReference type="OrthoDB" id="6423516at2759"/>
<evidence type="ECO:0000256" key="3">
    <source>
        <dbReference type="SAM" id="SignalP"/>
    </source>
</evidence>
<proteinExistence type="evidence at transcript level"/>
<dbReference type="PROSITE" id="PS51155">
    <property type="entry name" value="CHIT_BIND_RR_2"/>
    <property type="match status" value="1"/>
</dbReference>
<protein>
    <submittedName>
        <fullName evidence="4">Cuticular protein</fullName>
    </submittedName>
</protein>
<accession>A0A2S1ZSB4</accession>